<comment type="catalytic activity">
    <reaction evidence="11">
        <text>L-saccharopine + NAD(+) + H2O = L-lysine + 2-oxoglutarate + NADH + H(+)</text>
        <dbReference type="Rhea" id="RHEA:12440"/>
        <dbReference type="ChEBI" id="CHEBI:15377"/>
        <dbReference type="ChEBI" id="CHEBI:15378"/>
        <dbReference type="ChEBI" id="CHEBI:16810"/>
        <dbReference type="ChEBI" id="CHEBI:32551"/>
        <dbReference type="ChEBI" id="CHEBI:57540"/>
        <dbReference type="ChEBI" id="CHEBI:57945"/>
        <dbReference type="ChEBI" id="CHEBI:57951"/>
        <dbReference type="EC" id="1.5.1.7"/>
    </reaction>
</comment>
<dbReference type="PANTHER" id="PTHR11133">
    <property type="entry name" value="SACCHAROPINE DEHYDROGENASE"/>
    <property type="match status" value="1"/>
</dbReference>
<feature type="binding site" evidence="13">
    <location>
        <begin position="271"/>
        <end position="274"/>
    </location>
    <ligand>
        <name>NAD(+)</name>
        <dbReference type="ChEBI" id="CHEBI:57540"/>
    </ligand>
</feature>
<comment type="pathway">
    <text evidence="1">Amino-acid biosynthesis; L-lysine biosynthesis via AAA pathway; L-lysine from L-alpha-aminoadipate (fungal route): step 3/3.</text>
</comment>
<reference evidence="17" key="1">
    <citation type="submission" date="2025-08" db="UniProtKB">
        <authorList>
            <consortium name="RefSeq"/>
        </authorList>
    </citation>
    <scope>IDENTIFICATION</scope>
    <source>
        <tissue evidence="17">Tentacle</tissue>
    </source>
</reference>
<feature type="binding site" evidence="13">
    <location>
        <begin position="155"/>
        <end position="156"/>
    </location>
    <ligand>
        <name>NAD(+)</name>
        <dbReference type="ChEBI" id="CHEBI:57540"/>
    </ligand>
</feature>
<keyword evidence="9" id="KW-1015">Disulfide bond</keyword>
<evidence type="ECO:0000256" key="2">
    <source>
        <dbReference type="ARBA" id="ARBA00005689"/>
    </source>
</evidence>
<proteinExistence type="inferred from homology"/>
<feature type="domain" description="Alanine dehydrogenase/pyridine nucleotide transhydrogenase NAD(H)-binding" evidence="15">
    <location>
        <begin position="133"/>
        <end position="270"/>
    </location>
</feature>
<dbReference type="GO" id="GO:0004754">
    <property type="term" value="F:saccharopine dehydrogenase (NAD+, L-lysine-forming) activity"/>
    <property type="evidence" value="ECO:0007669"/>
    <property type="project" value="UniProtKB-EC"/>
</dbReference>
<dbReference type="SUPFAM" id="SSF51735">
    <property type="entry name" value="NAD(P)-binding Rossmann-fold domains"/>
    <property type="match status" value="1"/>
</dbReference>
<dbReference type="InterPro" id="IPR027281">
    <property type="entry name" value="Lys1"/>
</dbReference>
<evidence type="ECO:0000256" key="7">
    <source>
        <dbReference type="ARBA" id="ARBA00023002"/>
    </source>
</evidence>
<dbReference type="SMART" id="SM01002">
    <property type="entry name" value="AlaDh_PNT_C"/>
    <property type="match status" value="1"/>
</dbReference>
<comment type="subunit">
    <text evidence="3">Monomer.</text>
</comment>
<dbReference type="PANTHER" id="PTHR11133:SF23">
    <property type="entry name" value="SACCHAROPINE DEHYDROGENASE [NAD(+), L-LYSINE-FORMING]"/>
    <property type="match status" value="1"/>
</dbReference>
<dbReference type="InterPro" id="IPR036291">
    <property type="entry name" value="NAD(P)-bd_dom_sf"/>
</dbReference>
<keyword evidence="7" id="KW-0560">Oxidoreductase</keyword>
<evidence type="ECO:0000256" key="9">
    <source>
        <dbReference type="ARBA" id="ARBA00023157"/>
    </source>
</evidence>
<evidence type="ECO:0000256" key="3">
    <source>
        <dbReference type="ARBA" id="ARBA00011245"/>
    </source>
</evidence>
<feature type="active site" description="Proton acceptor" evidence="12">
    <location>
        <position position="29"/>
    </location>
</feature>
<evidence type="ECO:0000256" key="6">
    <source>
        <dbReference type="ARBA" id="ARBA00022605"/>
    </source>
</evidence>
<accession>A0A6P8IGB1</accession>
<evidence type="ECO:0000256" key="8">
    <source>
        <dbReference type="ARBA" id="ARBA00023027"/>
    </source>
</evidence>
<evidence type="ECO:0000256" key="13">
    <source>
        <dbReference type="PIRSR" id="PIRSR018250-3"/>
    </source>
</evidence>
<sequence>MCCSIPGVDIVPLGSWQNAPKDAIILGLKDLPLAHTPIVHQHVFFAHAYKHQIGAEQLLQRFHKGGGCILDIEFMTDEKGCRSVAVFSPVAGATGMALGVAAWCYQHLGRAMPGIKPFESEKEMVEEVMPLLKEVSNKKGVSEIYPTVLVMGALGRCGHGALDIARKLGIPESNQIKWDLEETKGGGPFPQILKYDIFVNCILLSKKIPPFLTREMLDTDERNLSLVVDVSCDVNNPDNPLPFYDSATTPQNPVRAVDLSKSSKTLEILSIDFLPSLLPRESSIRFADKMTPYLKRLTKDDPDPVWIRTKKVFEQKVQELCS</sequence>
<dbReference type="OrthoDB" id="265306at2759"/>
<keyword evidence="6" id="KW-0028">Amino-acid biosynthesis</keyword>
<feature type="binding site" evidence="13">
    <location>
        <position position="82"/>
    </location>
    <ligand>
        <name>NAD(+)</name>
        <dbReference type="ChEBI" id="CHEBI:57540"/>
    </ligand>
</feature>
<dbReference type="FunFam" id="3.40.50.720:FF:000217">
    <property type="entry name" value="Saccharopine dehydrogenase [NAD(+), L-lysine-forming]"/>
    <property type="match status" value="1"/>
</dbReference>
<protein>
    <recommendedName>
        <fullName evidence="5">Saccharopine dehydrogenase [NAD(+), L-lysine-forming]</fullName>
        <ecNumber evidence="4">1.5.1.7</ecNumber>
    </recommendedName>
    <alternativeName>
        <fullName evidence="10">Lysine--2-oxoglutarate reductase</fullName>
    </alternativeName>
</protein>
<dbReference type="EC" id="1.5.1.7" evidence="4"/>
<dbReference type="KEGG" id="aten:116300965"/>
<dbReference type="GO" id="GO:0019878">
    <property type="term" value="P:lysine biosynthetic process via aminoadipic acid"/>
    <property type="evidence" value="ECO:0007669"/>
    <property type="project" value="TreeGrafter"/>
</dbReference>
<evidence type="ECO:0000256" key="11">
    <source>
        <dbReference type="ARBA" id="ARBA00047860"/>
    </source>
</evidence>
<dbReference type="Proteomes" id="UP000515163">
    <property type="component" value="Unplaced"/>
</dbReference>
<feature type="disulfide bond" evidence="14">
    <location>
        <begin position="157"/>
        <end position="201"/>
    </location>
</feature>
<organism evidence="16 17">
    <name type="scientific">Actinia tenebrosa</name>
    <name type="common">Australian red waratah sea anemone</name>
    <dbReference type="NCBI Taxonomy" id="6105"/>
    <lineage>
        <taxon>Eukaryota</taxon>
        <taxon>Metazoa</taxon>
        <taxon>Cnidaria</taxon>
        <taxon>Anthozoa</taxon>
        <taxon>Hexacorallia</taxon>
        <taxon>Actiniaria</taxon>
        <taxon>Actiniidae</taxon>
        <taxon>Actinia</taxon>
    </lineage>
</organism>
<evidence type="ECO:0000259" key="15">
    <source>
        <dbReference type="SMART" id="SM01002"/>
    </source>
</evidence>
<evidence type="ECO:0000313" key="17">
    <source>
        <dbReference type="RefSeq" id="XP_031565807.1"/>
    </source>
</evidence>
<dbReference type="SUPFAM" id="SSF52283">
    <property type="entry name" value="Formate/glycerate dehydrogenase catalytic domain-like"/>
    <property type="match status" value="1"/>
</dbReference>
<evidence type="ECO:0000313" key="16">
    <source>
        <dbReference type="Proteomes" id="UP000515163"/>
    </source>
</evidence>
<keyword evidence="8 13" id="KW-0520">NAD</keyword>
<evidence type="ECO:0000256" key="14">
    <source>
        <dbReference type="PIRSR" id="PIRSR018250-4"/>
    </source>
</evidence>
<evidence type="ECO:0000256" key="5">
    <source>
        <dbReference type="ARBA" id="ARBA00021221"/>
    </source>
</evidence>
<dbReference type="Gene3D" id="3.40.50.720">
    <property type="entry name" value="NAD(P)-binding Rossmann-like Domain"/>
    <property type="match status" value="1"/>
</dbReference>
<gene>
    <name evidence="17" type="primary">LOC116300965</name>
</gene>
<name>A0A6P8IGB1_ACTTE</name>
<dbReference type="GO" id="GO:0005737">
    <property type="term" value="C:cytoplasm"/>
    <property type="evidence" value="ECO:0007669"/>
    <property type="project" value="TreeGrafter"/>
</dbReference>
<dbReference type="AlphaFoldDB" id="A0A6P8IGB1"/>
<evidence type="ECO:0000256" key="12">
    <source>
        <dbReference type="PIRSR" id="PIRSR018250-1"/>
    </source>
</evidence>
<feature type="binding site" evidence="13">
    <location>
        <position position="179"/>
    </location>
    <ligand>
        <name>NAD(+)</name>
        <dbReference type="ChEBI" id="CHEBI:57540"/>
    </ligand>
</feature>
<keyword evidence="16" id="KW-1185">Reference proteome</keyword>
<dbReference type="RefSeq" id="XP_031565807.1">
    <property type="nucleotide sequence ID" value="XM_031709947.1"/>
</dbReference>
<feature type="binding site" evidence="13">
    <location>
        <position position="183"/>
    </location>
    <ligand>
        <name>NAD(+)</name>
        <dbReference type="ChEBI" id="CHEBI:57540"/>
    </ligand>
</feature>
<feature type="binding site" evidence="13">
    <location>
        <position position="230"/>
    </location>
    <ligand>
        <name>NAD(+)</name>
        <dbReference type="ChEBI" id="CHEBI:57540"/>
    </ligand>
</feature>
<evidence type="ECO:0000256" key="1">
    <source>
        <dbReference type="ARBA" id="ARBA00004884"/>
    </source>
</evidence>
<evidence type="ECO:0000256" key="4">
    <source>
        <dbReference type="ARBA" id="ARBA00012847"/>
    </source>
</evidence>
<dbReference type="InterPro" id="IPR051168">
    <property type="entry name" value="AASS"/>
</dbReference>
<dbReference type="CDD" id="cd12188">
    <property type="entry name" value="SDH"/>
    <property type="match status" value="1"/>
</dbReference>
<feature type="active site" description="Proton donor" evidence="12">
    <location>
        <position position="47"/>
    </location>
</feature>
<dbReference type="PIRSF" id="PIRSF018250">
    <property type="entry name" value="Saccharopine_DH_Lys"/>
    <property type="match status" value="1"/>
</dbReference>
<evidence type="ECO:0000256" key="10">
    <source>
        <dbReference type="ARBA" id="ARBA00033228"/>
    </source>
</evidence>
<comment type="similarity">
    <text evidence="2">Belongs to the AlaDH/PNT family.</text>
</comment>
<dbReference type="InterPro" id="IPR007698">
    <property type="entry name" value="AlaDH/PNT_NAD(H)-bd"/>
</dbReference>
<dbReference type="InParanoid" id="A0A6P8IGB1"/>
<dbReference type="GeneID" id="116300965"/>